<evidence type="ECO:0000313" key="3">
    <source>
        <dbReference type="Proteomes" id="UP000281725"/>
    </source>
</evidence>
<reference evidence="2 3" key="1">
    <citation type="submission" date="2018-09" db="EMBL/GenBank/DDBJ databases">
        <title>Genome sequencing of Aeromonas veronii MS-17-88.</title>
        <authorList>
            <person name="Tekedar H.C."/>
            <person name="Arick M.A."/>
            <person name="Hsu C.-Y."/>
            <person name="Thrash A."/>
            <person name="Karsi A."/>
            <person name="Lawrence M.L."/>
            <person name="Abdelhamed H."/>
        </authorList>
    </citation>
    <scope>NUCLEOTIDE SEQUENCE [LARGE SCALE GENOMIC DNA]</scope>
    <source>
        <strain evidence="2 3">MS 17-88</strain>
    </source>
</reference>
<protein>
    <submittedName>
        <fullName evidence="2">DUF4236 domain-containing protein</fullName>
    </submittedName>
</protein>
<evidence type="ECO:0000259" key="1">
    <source>
        <dbReference type="Pfam" id="PF14020"/>
    </source>
</evidence>
<proteinExistence type="predicted"/>
<dbReference type="AlphaFoldDB" id="A0A3A9I5F9"/>
<dbReference type="EMBL" id="RAWX01000004">
    <property type="protein sequence ID" value="RKJ86245.1"/>
    <property type="molecule type" value="Genomic_DNA"/>
</dbReference>
<dbReference type="RefSeq" id="WP_120415882.1">
    <property type="nucleotide sequence ID" value="NZ_RAWX01000004.1"/>
</dbReference>
<accession>A0A3A9I5F9</accession>
<name>A0A3A9I5F9_AERVE</name>
<gene>
    <name evidence="2" type="ORF">D6R50_18315</name>
</gene>
<dbReference type="Proteomes" id="UP000281725">
    <property type="component" value="Unassembled WGS sequence"/>
</dbReference>
<evidence type="ECO:0000313" key="2">
    <source>
        <dbReference type="EMBL" id="RKJ86245.1"/>
    </source>
</evidence>
<comment type="caution">
    <text evidence="2">The sequence shown here is derived from an EMBL/GenBank/DDBJ whole genome shotgun (WGS) entry which is preliminary data.</text>
</comment>
<dbReference type="InterPro" id="IPR025330">
    <property type="entry name" value="DUF4236"/>
</dbReference>
<organism evidence="2 3">
    <name type="scientific">Aeromonas veronii</name>
    <dbReference type="NCBI Taxonomy" id="654"/>
    <lineage>
        <taxon>Bacteria</taxon>
        <taxon>Pseudomonadati</taxon>
        <taxon>Pseudomonadota</taxon>
        <taxon>Gammaproteobacteria</taxon>
        <taxon>Aeromonadales</taxon>
        <taxon>Aeromonadaceae</taxon>
        <taxon>Aeromonas</taxon>
    </lineage>
</organism>
<dbReference type="Pfam" id="PF14020">
    <property type="entry name" value="DUF4236"/>
    <property type="match status" value="1"/>
</dbReference>
<feature type="domain" description="DUF4236" evidence="1">
    <location>
        <begin position="3"/>
        <end position="56"/>
    </location>
</feature>
<sequence length="404" mass="45354">MGFRFRRSITIIPGVRVNLSNGSPSLSVGPKGASVSFGSRGTYANLGLPGTGLSYRTRLDKAAASSNSAARASAESKEQLRRSLLASAEQMNAVIEQVINVHAMTPDPTLGHDMDELRVHYLKAASQPYSIEAPIRPQKPEIPPPPVQPTGEEGAGFFKKLFESDADKQERQRTALANWERAVLDWEREKKLTEQRYQNQRAAWAEQYALWQSEAAIHQETMSETVAQASIRFASDSAFFEAILDEALRQMDWPRETIISFEVIPEASLVRLDVDLPEIEDLPRATFSLNRQGTQIIEKEMTQKAVREAYARHVHGILFRLIGTTLYALPFEKVNICGFTQRISKATGHLVDDYIIQCIADRTRFLRVNFSALDAIDPIETLEIFNPNRKLTSTFIFQSIITTL</sequence>